<protein>
    <submittedName>
        <fullName evidence="1">Uncharacterized protein</fullName>
    </submittedName>
</protein>
<comment type="caution">
    <text evidence="1">The sequence shown here is derived from an EMBL/GenBank/DDBJ whole genome shotgun (WGS) entry which is preliminary data.</text>
</comment>
<dbReference type="EMBL" id="JAQHXR010000001">
    <property type="protein sequence ID" value="MDA3968400.1"/>
    <property type="molecule type" value="Genomic_DNA"/>
</dbReference>
<reference evidence="1 2" key="1">
    <citation type="submission" date="2023-01" db="EMBL/GenBank/DDBJ databases">
        <title>Description of Helicobacter ibis sp. nov. isolated from faecal droppings of black-faced ibis (Theristicus melanopis).</title>
        <authorList>
            <person name="Lopez-Cantillo M."/>
            <person name="Vidal-Veuthey B."/>
            <person name="Mella A."/>
            <person name="De La Haba R."/>
            <person name="Collado L."/>
        </authorList>
    </citation>
    <scope>NUCLEOTIDE SEQUENCE [LARGE SCALE GENOMIC DNA]</scope>
    <source>
        <strain evidence="1 2">A82</strain>
    </source>
</reference>
<name>A0ABT4VCG7_9HELI</name>
<accession>A0ABT4VCG7</accession>
<evidence type="ECO:0000313" key="2">
    <source>
        <dbReference type="Proteomes" id="UP001210261"/>
    </source>
</evidence>
<organism evidence="1 2">
    <name type="scientific">Helicobacter ibis</name>
    <dbReference type="NCBI Taxonomy" id="2962633"/>
    <lineage>
        <taxon>Bacteria</taxon>
        <taxon>Pseudomonadati</taxon>
        <taxon>Campylobacterota</taxon>
        <taxon>Epsilonproteobacteria</taxon>
        <taxon>Campylobacterales</taxon>
        <taxon>Helicobacteraceae</taxon>
        <taxon>Helicobacter</taxon>
    </lineage>
</organism>
<dbReference type="Proteomes" id="UP001210261">
    <property type="component" value="Unassembled WGS sequence"/>
</dbReference>
<dbReference type="RefSeq" id="WP_271020692.1">
    <property type="nucleotide sequence ID" value="NZ_JAQHXR010000001.1"/>
</dbReference>
<sequence length="121" mass="14086">MQDWFIDYLKLEYKKYISLMARSLNIQDLALGSSHGNYGYIPNNNGFNLANTSQDLYTSYSLYLYVQNLPLLKNIFLFYSIFSPGYNLILSGESHFATIYKLLYNIDYNKIAPPPADKYHI</sequence>
<evidence type="ECO:0000313" key="1">
    <source>
        <dbReference type="EMBL" id="MDA3968400.1"/>
    </source>
</evidence>
<keyword evidence="2" id="KW-1185">Reference proteome</keyword>
<proteinExistence type="predicted"/>
<gene>
    <name evidence="1" type="ORF">PF021_01775</name>
</gene>